<feature type="compositionally biased region" description="Basic and acidic residues" evidence="1">
    <location>
        <begin position="151"/>
        <end position="160"/>
    </location>
</feature>
<keyword evidence="3" id="KW-1185">Reference proteome</keyword>
<dbReference type="EMBL" id="JBJUIK010000015">
    <property type="protein sequence ID" value="KAL3502488.1"/>
    <property type="molecule type" value="Genomic_DNA"/>
</dbReference>
<sequence>MDTEPDLQSPSRFTTGSAYECLLKDTFVLLLKIGIEGLPQRNITELLDSNFATRDDLLEVAKSFYERQGKRNANGHMKLAIQNKSHNHEPSMDLARHPFARILLEEEVQDIGNLNRLKDKYEQWPQSDKENAQVRLSELVASPRFFSFEPKVQHDKERQPSKRKKKGSSSTVRDPSQFERVEAALKSKTHEDFRVGRQPSQMHQIPWLKINFQVSLMIVF</sequence>
<proteinExistence type="predicted"/>
<gene>
    <name evidence="2" type="ORF">ACH5RR_036937</name>
</gene>
<accession>A0ABD2YA53</accession>
<dbReference type="Proteomes" id="UP001630127">
    <property type="component" value="Unassembled WGS sequence"/>
</dbReference>
<evidence type="ECO:0000313" key="2">
    <source>
        <dbReference type="EMBL" id="KAL3502488.1"/>
    </source>
</evidence>
<organism evidence="2 3">
    <name type="scientific">Cinchona calisaya</name>
    <dbReference type="NCBI Taxonomy" id="153742"/>
    <lineage>
        <taxon>Eukaryota</taxon>
        <taxon>Viridiplantae</taxon>
        <taxon>Streptophyta</taxon>
        <taxon>Embryophyta</taxon>
        <taxon>Tracheophyta</taxon>
        <taxon>Spermatophyta</taxon>
        <taxon>Magnoliopsida</taxon>
        <taxon>eudicotyledons</taxon>
        <taxon>Gunneridae</taxon>
        <taxon>Pentapetalae</taxon>
        <taxon>asterids</taxon>
        <taxon>lamiids</taxon>
        <taxon>Gentianales</taxon>
        <taxon>Rubiaceae</taxon>
        <taxon>Cinchonoideae</taxon>
        <taxon>Cinchoneae</taxon>
        <taxon>Cinchona</taxon>
    </lineage>
</organism>
<reference evidence="2 3" key="1">
    <citation type="submission" date="2024-11" db="EMBL/GenBank/DDBJ databases">
        <title>A near-complete genome assembly of Cinchona calisaya.</title>
        <authorList>
            <person name="Lian D.C."/>
            <person name="Zhao X.W."/>
            <person name="Wei L."/>
        </authorList>
    </citation>
    <scope>NUCLEOTIDE SEQUENCE [LARGE SCALE GENOMIC DNA]</scope>
    <source>
        <tissue evidence="2">Nenye</tissue>
    </source>
</reference>
<evidence type="ECO:0000313" key="3">
    <source>
        <dbReference type="Proteomes" id="UP001630127"/>
    </source>
</evidence>
<name>A0ABD2YA53_9GENT</name>
<dbReference type="AlphaFoldDB" id="A0ABD2YA53"/>
<protein>
    <submittedName>
        <fullName evidence="2">Uncharacterized protein</fullName>
    </submittedName>
</protein>
<feature type="region of interest" description="Disordered" evidence="1">
    <location>
        <begin position="150"/>
        <end position="179"/>
    </location>
</feature>
<evidence type="ECO:0000256" key="1">
    <source>
        <dbReference type="SAM" id="MobiDB-lite"/>
    </source>
</evidence>
<comment type="caution">
    <text evidence="2">The sequence shown here is derived from an EMBL/GenBank/DDBJ whole genome shotgun (WGS) entry which is preliminary data.</text>
</comment>